<dbReference type="OrthoDB" id="407630at2759"/>
<dbReference type="AlphaFoldDB" id="A0A9D4ZKC1"/>
<reference evidence="2" key="1">
    <citation type="submission" date="2021-01" db="EMBL/GenBank/DDBJ databases">
        <title>Adiantum capillus-veneris genome.</title>
        <authorList>
            <person name="Fang Y."/>
            <person name="Liao Q."/>
        </authorList>
    </citation>
    <scope>NUCLEOTIDE SEQUENCE</scope>
    <source>
        <strain evidence="2">H3</strain>
        <tissue evidence="2">Leaf</tissue>
    </source>
</reference>
<dbReference type="InterPro" id="IPR037365">
    <property type="entry name" value="Slowmo/Ups"/>
</dbReference>
<comment type="caution">
    <text evidence="2">The sequence shown here is derived from an EMBL/GenBank/DDBJ whole genome shotgun (WGS) entry which is preliminary data.</text>
</comment>
<evidence type="ECO:0000313" key="3">
    <source>
        <dbReference type="Proteomes" id="UP000886520"/>
    </source>
</evidence>
<accession>A0A9D4ZKC1</accession>
<dbReference type="InterPro" id="IPR006797">
    <property type="entry name" value="PRELI/MSF1_dom"/>
</dbReference>
<dbReference type="GO" id="GO:0005758">
    <property type="term" value="C:mitochondrial intermembrane space"/>
    <property type="evidence" value="ECO:0007669"/>
    <property type="project" value="InterPro"/>
</dbReference>
<dbReference type="PANTHER" id="PTHR11158">
    <property type="entry name" value="MSF1/PX19 RELATED"/>
    <property type="match status" value="1"/>
</dbReference>
<dbReference type="Proteomes" id="UP000886520">
    <property type="component" value="Chromosome 8"/>
</dbReference>
<gene>
    <name evidence="2" type="ORF">GOP47_0008095</name>
</gene>
<dbReference type="Pfam" id="PF04707">
    <property type="entry name" value="PRELI"/>
    <property type="match status" value="1"/>
</dbReference>
<dbReference type="EMBL" id="JABFUD020000008">
    <property type="protein sequence ID" value="KAI5076030.1"/>
    <property type="molecule type" value="Genomic_DNA"/>
</dbReference>
<organism evidence="2 3">
    <name type="scientific">Adiantum capillus-veneris</name>
    <name type="common">Maidenhair fern</name>
    <dbReference type="NCBI Taxonomy" id="13818"/>
    <lineage>
        <taxon>Eukaryota</taxon>
        <taxon>Viridiplantae</taxon>
        <taxon>Streptophyta</taxon>
        <taxon>Embryophyta</taxon>
        <taxon>Tracheophyta</taxon>
        <taxon>Polypodiopsida</taxon>
        <taxon>Polypodiidae</taxon>
        <taxon>Polypodiales</taxon>
        <taxon>Pteridineae</taxon>
        <taxon>Pteridaceae</taxon>
        <taxon>Vittarioideae</taxon>
        <taxon>Adiantum</taxon>
    </lineage>
</organism>
<sequence>MVRRYTQEHTFRHPWGRVTSACWRKYTDPENRSRLSHILEVDTIDRKLDSSHGKLLTKRAITVNAPGPWWLQRIVGETVCHCVEDSTVDAANKSMEIVTRNVTLKDFVSVEEKCWYSPHPQNPDWTVLRQETSISCHTLSALASMAEKIEQRCVEKFQQNSAKGREVMEHVCAYLEAEANGIGVRV</sequence>
<protein>
    <recommendedName>
        <fullName evidence="1">PRELI/MSF1 domain-containing protein</fullName>
    </recommendedName>
</protein>
<feature type="domain" description="PRELI/MSF1" evidence="1">
    <location>
        <begin position="2"/>
        <end position="180"/>
    </location>
</feature>
<evidence type="ECO:0000259" key="1">
    <source>
        <dbReference type="PROSITE" id="PS50904"/>
    </source>
</evidence>
<proteinExistence type="predicted"/>
<keyword evidence="3" id="KW-1185">Reference proteome</keyword>
<name>A0A9D4ZKC1_ADICA</name>
<evidence type="ECO:0000313" key="2">
    <source>
        <dbReference type="EMBL" id="KAI5076030.1"/>
    </source>
</evidence>
<dbReference type="PROSITE" id="PS50904">
    <property type="entry name" value="PRELI_MSF1"/>
    <property type="match status" value="1"/>
</dbReference>